<name>A0A8H6M037_9AGAR</name>
<proteinExistence type="predicted"/>
<reference evidence="2 3" key="1">
    <citation type="submission" date="2020-07" db="EMBL/GenBank/DDBJ databases">
        <title>Comparative genomics of pyrophilous fungi reveals a link between fire events and developmental genes.</title>
        <authorList>
            <consortium name="DOE Joint Genome Institute"/>
            <person name="Steindorff A.S."/>
            <person name="Carver A."/>
            <person name="Calhoun S."/>
            <person name="Stillman K."/>
            <person name="Liu H."/>
            <person name="Lipzen A."/>
            <person name="Pangilinan J."/>
            <person name="Labutti K."/>
            <person name="Bruns T.D."/>
            <person name="Grigoriev I.V."/>
        </authorList>
    </citation>
    <scope>NUCLEOTIDE SEQUENCE [LARGE SCALE GENOMIC DNA]</scope>
    <source>
        <strain evidence="2 3">CBS 144469</strain>
    </source>
</reference>
<evidence type="ECO:0000256" key="1">
    <source>
        <dbReference type="SAM" id="MobiDB-lite"/>
    </source>
</evidence>
<feature type="region of interest" description="Disordered" evidence="1">
    <location>
        <begin position="150"/>
        <end position="172"/>
    </location>
</feature>
<sequence>MSGDRQIRYPPGILISVVGTEGQQCLDAMNDGTWLYTQQDTQKNYIRGLWDWEHRDPDVNITDFNRPRCQTIGVLHAESANSVLCTSQVLKARYFLIELPKRFDWVMIGFPTTCGASSRTEQGLNRSVIDFDNLRCYGEVPRTYVWDKSATESTHEEQQQFNEERQPTRDSECMREQKVGSDRSELHVNNSCSCWFLGNELSV</sequence>
<dbReference type="Proteomes" id="UP000521943">
    <property type="component" value="Unassembled WGS sequence"/>
</dbReference>
<evidence type="ECO:0000313" key="3">
    <source>
        <dbReference type="Proteomes" id="UP000521943"/>
    </source>
</evidence>
<comment type="caution">
    <text evidence="2">The sequence shown here is derived from an EMBL/GenBank/DDBJ whole genome shotgun (WGS) entry which is preliminary data.</text>
</comment>
<dbReference type="EMBL" id="JACGCI010000087">
    <property type="protein sequence ID" value="KAF6746867.1"/>
    <property type="molecule type" value="Genomic_DNA"/>
</dbReference>
<dbReference type="AlphaFoldDB" id="A0A8H6M037"/>
<accession>A0A8H6M037</accession>
<protein>
    <submittedName>
        <fullName evidence="2">Uncharacterized protein</fullName>
    </submittedName>
</protein>
<keyword evidence="3" id="KW-1185">Reference proteome</keyword>
<evidence type="ECO:0000313" key="2">
    <source>
        <dbReference type="EMBL" id="KAF6746867.1"/>
    </source>
</evidence>
<organism evidence="2 3">
    <name type="scientific">Ephemerocybe angulata</name>
    <dbReference type="NCBI Taxonomy" id="980116"/>
    <lineage>
        <taxon>Eukaryota</taxon>
        <taxon>Fungi</taxon>
        <taxon>Dikarya</taxon>
        <taxon>Basidiomycota</taxon>
        <taxon>Agaricomycotina</taxon>
        <taxon>Agaricomycetes</taxon>
        <taxon>Agaricomycetidae</taxon>
        <taxon>Agaricales</taxon>
        <taxon>Agaricineae</taxon>
        <taxon>Psathyrellaceae</taxon>
        <taxon>Ephemerocybe</taxon>
    </lineage>
</organism>
<gene>
    <name evidence="2" type="ORF">DFP72DRAFT_854925</name>
</gene>